<evidence type="ECO:0008006" key="3">
    <source>
        <dbReference type="Google" id="ProtNLM"/>
    </source>
</evidence>
<dbReference type="EMBL" id="NIGF01000003">
    <property type="protein sequence ID" value="PQV64859.1"/>
    <property type="molecule type" value="Genomic_DNA"/>
</dbReference>
<dbReference type="InParanoid" id="A0A2S8SVP1"/>
<protein>
    <recommendedName>
        <fullName evidence="3">DUF309 domain-containing protein</fullName>
    </recommendedName>
</protein>
<comment type="caution">
    <text evidence="1">The sequence shown here is derived from an EMBL/GenBank/DDBJ whole genome shotgun (WGS) entry which is preliminary data.</text>
</comment>
<proteinExistence type="predicted"/>
<dbReference type="SUPFAM" id="SSF140663">
    <property type="entry name" value="TTHA0068-like"/>
    <property type="match status" value="1"/>
</dbReference>
<dbReference type="InterPro" id="IPR005500">
    <property type="entry name" value="DUF309"/>
</dbReference>
<dbReference type="InterPro" id="IPR023203">
    <property type="entry name" value="TTHA0068_sf"/>
</dbReference>
<keyword evidence="2" id="KW-1185">Reference proteome</keyword>
<sequence>MPLPENPATGKIPFQPPQDSAPDLMEFWELWRQEKFWACHEALEEVWKIQTEPRRSFLNGLIHGAVAVFQHRRGNANGAARQFLRATIKLEKHLPSREGVDLAEFLAGIEREIEPSLRKISDKQCASLRELETRLRTLYS</sequence>
<dbReference type="Pfam" id="PF03745">
    <property type="entry name" value="DUF309"/>
    <property type="match status" value="1"/>
</dbReference>
<dbReference type="RefSeq" id="WP_105482737.1">
    <property type="nucleotide sequence ID" value="NZ_NIGF01000003.1"/>
</dbReference>
<evidence type="ECO:0000313" key="1">
    <source>
        <dbReference type="EMBL" id="PQV64859.1"/>
    </source>
</evidence>
<dbReference type="AlphaFoldDB" id="A0A2S8SVP1"/>
<gene>
    <name evidence="1" type="ORF">B1R32_103126</name>
</gene>
<evidence type="ECO:0000313" key="2">
    <source>
        <dbReference type="Proteomes" id="UP000237684"/>
    </source>
</evidence>
<accession>A0A2S8SVP1</accession>
<dbReference type="PANTHER" id="PTHR34796:SF1">
    <property type="entry name" value="EXPRESSED PROTEIN"/>
    <property type="match status" value="1"/>
</dbReference>
<organism evidence="1 2">
    <name type="scientific">Abditibacterium utsteinense</name>
    <dbReference type="NCBI Taxonomy" id="1960156"/>
    <lineage>
        <taxon>Bacteria</taxon>
        <taxon>Pseudomonadati</taxon>
        <taxon>Abditibacteriota</taxon>
        <taxon>Abditibacteriia</taxon>
        <taxon>Abditibacteriales</taxon>
        <taxon>Abditibacteriaceae</taxon>
        <taxon>Abditibacterium</taxon>
    </lineage>
</organism>
<name>A0A2S8SVP1_9BACT</name>
<dbReference type="Gene3D" id="1.10.3450.10">
    <property type="entry name" value="TTHA0068-like"/>
    <property type="match status" value="1"/>
</dbReference>
<dbReference type="Proteomes" id="UP000237684">
    <property type="component" value="Unassembled WGS sequence"/>
</dbReference>
<dbReference type="OrthoDB" id="165483at2"/>
<dbReference type="PANTHER" id="PTHR34796">
    <property type="entry name" value="EXPRESSED PROTEIN"/>
    <property type="match status" value="1"/>
</dbReference>
<reference evidence="1 2" key="1">
    <citation type="journal article" date="2018" name="Syst. Appl. Microbiol.">
        <title>Abditibacterium utsteinense sp. nov., the first cultivated member of candidate phylum FBP, isolated from ice-free Antarctic soil samples.</title>
        <authorList>
            <person name="Tahon G."/>
            <person name="Tytgat B."/>
            <person name="Lebbe L."/>
            <person name="Carlier A."/>
            <person name="Willems A."/>
        </authorList>
    </citation>
    <scope>NUCLEOTIDE SEQUENCE [LARGE SCALE GENOMIC DNA]</scope>
    <source>
        <strain evidence="1 2">LMG 29911</strain>
    </source>
</reference>